<dbReference type="InterPro" id="IPR040167">
    <property type="entry name" value="TF_CP2-like"/>
</dbReference>
<feature type="region of interest" description="Disordered" evidence="7">
    <location>
        <begin position="228"/>
        <end position="261"/>
    </location>
</feature>
<dbReference type="Pfam" id="PF04516">
    <property type="entry name" value="CP2"/>
    <property type="match status" value="1"/>
</dbReference>
<feature type="compositionally biased region" description="Basic and acidic residues" evidence="7">
    <location>
        <begin position="86"/>
        <end position="99"/>
    </location>
</feature>
<gene>
    <name evidence="9" type="ORF">BXYJ_LOCUS2582</name>
</gene>
<reference evidence="9" key="1">
    <citation type="submission" date="2020-09" db="EMBL/GenBank/DDBJ databases">
        <authorList>
            <person name="Kikuchi T."/>
        </authorList>
    </citation>
    <scope>NUCLEOTIDE SEQUENCE</scope>
    <source>
        <strain evidence="9">Ka4C1</strain>
    </source>
</reference>
<dbReference type="SMR" id="A0A7I8XP82"/>
<evidence type="ECO:0000256" key="7">
    <source>
        <dbReference type="SAM" id="MobiDB-lite"/>
    </source>
</evidence>
<feature type="region of interest" description="Disordered" evidence="7">
    <location>
        <begin position="528"/>
        <end position="551"/>
    </location>
</feature>
<dbReference type="Proteomes" id="UP000659654">
    <property type="component" value="Unassembled WGS sequence"/>
</dbReference>
<keyword evidence="3 6" id="KW-0238">DNA-binding</keyword>
<dbReference type="InterPro" id="IPR057520">
    <property type="entry name" value="GRHL1/CP2_C"/>
</dbReference>
<name>A0A7I8XP82_BURXY</name>
<sequence>MALMIQSRTPVKPLERARDSTWPVVVQSPFFLHLLFFCAFSKTKEKKKKQSTVFPPSPKRLSLELSRDSLSLFFVPLAVFFTSPQPHRESKAPGPDENRNQNSGATARCSCTMKFPYDTSNSVITAANTVTQFQLDSNSVIKTAPSRNAQHFITKEEALDLAPLSGDAGIQDLNKMQPTAMENCQYYQQNMYDYMNHRLINPNSHLYYNFATASTANVLQPEWRPMEQYQQFQQQHGHQQRTPSSSSIQYHHSHQTENGQTHADQRIYKMGGSELLSPVDSGIDGEIGQLLDGSVIKSEFFGQPTTVVQSQGTPVSVDLSSGPLSMERRETANSHRENSPIIIPKLHNQLGFQYVLETAISTSIRKEDDRMTYVNKGQFYTVTLEYIPDPNRPLKSATVRSQIMVVFRENKPREEEIKTWQLWHKRQHSPKQRILEVDSKNSSGILGQIEEIAHNAVQFCWDPSNTPQISIAFQCLSTDFSAQKGVKGLPLHVQIDTYDDEDSKVPFHRGYCQIKVFCDKGAERKFRDEEKRQQRRKAGGGGRKKSDGEYHDPCERSEFYHMSDLERQAVLFVPTDDFDAQFFVDPTDFGTLDITEPVVKRPRIVERVMIYVKKHEEEVYTPLHLAPPTLNGLYNALYQKYNLDETKITQVLKKCLKGVTVKVDDDMIRHYSNQDTFILEVDPAPADPSYYTVTLVEILVGGSHGMVNRQWTPQH</sequence>
<evidence type="ECO:0000313" key="10">
    <source>
        <dbReference type="Proteomes" id="UP000659654"/>
    </source>
</evidence>
<evidence type="ECO:0000256" key="2">
    <source>
        <dbReference type="ARBA" id="ARBA00023015"/>
    </source>
</evidence>
<keyword evidence="4" id="KW-0804">Transcription</keyword>
<dbReference type="GO" id="GO:0000978">
    <property type="term" value="F:RNA polymerase II cis-regulatory region sequence-specific DNA binding"/>
    <property type="evidence" value="ECO:0007669"/>
    <property type="project" value="TreeGrafter"/>
</dbReference>
<dbReference type="PROSITE" id="PS51968">
    <property type="entry name" value="GRH_CP2_DB"/>
    <property type="match status" value="1"/>
</dbReference>
<feature type="region of interest" description="Disordered" evidence="7">
    <location>
        <begin position="85"/>
        <end position="104"/>
    </location>
</feature>
<keyword evidence="10" id="KW-1185">Reference proteome</keyword>
<evidence type="ECO:0000313" key="9">
    <source>
        <dbReference type="EMBL" id="CAD5211745.1"/>
    </source>
</evidence>
<evidence type="ECO:0000256" key="6">
    <source>
        <dbReference type="PROSITE-ProRule" id="PRU01313"/>
    </source>
</evidence>
<protein>
    <submittedName>
        <fullName evidence="9">(pine wood nematode) hypothetical protein</fullName>
    </submittedName>
</protein>
<evidence type="ECO:0000256" key="5">
    <source>
        <dbReference type="ARBA" id="ARBA00023242"/>
    </source>
</evidence>
<dbReference type="EMBL" id="CAJFDI010000001">
    <property type="protein sequence ID" value="CAD5211745.1"/>
    <property type="molecule type" value="Genomic_DNA"/>
</dbReference>
<evidence type="ECO:0000256" key="1">
    <source>
        <dbReference type="ARBA" id="ARBA00004123"/>
    </source>
</evidence>
<comment type="subcellular location">
    <subcellularLocation>
        <location evidence="1 6">Nucleus</location>
    </subcellularLocation>
</comment>
<dbReference type="OrthoDB" id="7680836at2759"/>
<dbReference type="EMBL" id="CAJFCV020000001">
    <property type="protein sequence ID" value="CAG9089063.1"/>
    <property type="molecule type" value="Genomic_DNA"/>
</dbReference>
<feature type="domain" description="Grh/CP2 DB" evidence="8">
    <location>
        <begin position="348"/>
        <end position="573"/>
    </location>
</feature>
<evidence type="ECO:0000256" key="3">
    <source>
        <dbReference type="ARBA" id="ARBA00023125"/>
    </source>
</evidence>
<dbReference type="Pfam" id="PF25416">
    <property type="entry name" value="GRHL1_C"/>
    <property type="match status" value="1"/>
</dbReference>
<evidence type="ECO:0000259" key="8">
    <source>
        <dbReference type="PROSITE" id="PS51968"/>
    </source>
</evidence>
<organism evidence="9 10">
    <name type="scientific">Bursaphelenchus xylophilus</name>
    <name type="common">Pinewood nematode worm</name>
    <name type="synonym">Aphelenchoides xylophilus</name>
    <dbReference type="NCBI Taxonomy" id="6326"/>
    <lineage>
        <taxon>Eukaryota</taxon>
        <taxon>Metazoa</taxon>
        <taxon>Ecdysozoa</taxon>
        <taxon>Nematoda</taxon>
        <taxon>Chromadorea</taxon>
        <taxon>Rhabditida</taxon>
        <taxon>Tylenchina</taxon>
        <taxon>Tylenchomorpha</taxon>
        <taxon>Aphelenchoidea</taxon>
        <taxon>Aphelenchoididae</taxon>
        <taxon>Bursaphelenchus</taxon>
    </lineage>
</organism>
<keyword evidence="2" id="KW-0805">Transcription regulation</keyword>
<dbReference type="AlphaFoldDB" id="A0A7I8XP82"/>
<keyword evidence="5 6" id="KW-0539">Nucleus</keyword>
<accession>A0A7I8XP82</accession>
<dbReference type="Proteomes" id="UP000582659">
    <property type="component" value="Unassembled WGS sequence"/>
</dbReference>
<dbReference type="PANTHER" id="PTHR11037:SF20">
    <property type="entry name" value="PROTEIN GRAINYHEAD"/>
    <property type="match status" value="1"/>
</dbReference>
<dbReference type="GO" id="GO:0005634">
    <property type="term" value="C:nucleus"/>
    <property type="evidence" value="ECO:0007669"/>
    <property type="project" value="UniProtKB-SubCell"/>
</dbReference>
<evidence type="ECO:0000256" key="4">
    <source>
        <dbReference type="ARBA" id="ARBA00023163"/>
    </source>
</evidence>
<feature type="compositionally biased region" description="Low complexity" evidence="7">
    <location>
        <begin position="228"/>
        <end position="237"/>
    </location>
</feature>
<dbReference type="PANTHER" id="PTHR11037">
    <property type="entry name" value="TRANSCRIPTION FACTOR CP2"/>
    <property type="match status" value="1"/>
</dbReference>
<proteinExistence type="predicted"/>
<dbReference type="InterPro" id="IPR007604">
    <property type="entry name" value="CP2"/>
</dbReference>
<dbReference type="GO" id="GO:0001228">
    <property type="term" value="F:DNA-binding transcription activator activity, RNA polymerase II-specific"/>
    <property type="evidence" value="ECO:0007669"/>
    <property type="project" value="TreeGrafter"/>
</dbReference>
<comment type="caution">
    <text evidence="9">The sequence shown here is derived from an EMBL/GenBank/DDBJ whole genome shotgun (WGS) entry which is preliminary data.</text>
</comment>